<dbReference type="RefSeq" id="WP_116571477.1">
    <property type="nucleotide sequence ID" value="NZ_QDGZ01000002.1"/>
</dbReference>
<dbReference type="Pfam" id="PF01547">
    <property type="entry name" value="SBP_bac_1"/>
    <property type="match status" value="1"/>
</dbReference>
<keyword evidence="3" id="KW-1185">Reference proteome</keyword>
<reference evidence="2 3" key="1">
    <citation type="submission" date="2018-04" db="EMBL/GenBank/DDBJ databases">
        <title>Genome of Nocardioides gansuensis WSJ-1.</title>
        <authorList>
            <person name="Wu S."/>
            <person name="Wang G."/>
        </authorList>
    </citation>
    <scope>NUCLEOTIDE SEQUENCE [LARGE SCALE GENOMIC DNA]</scope>
    <source>
        <strain evidence="2 3">WSJ-1</strain>
    </source>
</reference>
<evidence type="ECO:0008006" key="4">
    <source>
        <dbReference type="Google" id="ProtNLM"/>
    </source>
</evidence>
<accession>A0A2T8FE82</accession>
<protein>
    <recommendedName>
        <fullName evidence="4">Sugar ABC transporter substrate-binding protein</fullName>
    </recommendedName>
</protein>
<dbReference type="CDD" id="cd13585">
    <property type="entry name" value="PBP2_TMBP_like"/>
    <property type="match status" value="1"/>
</dbReference>
<comment type="caution">
    <text evidence="2">The sequence shown here is derived from an EMBL/GenBank/DDBJ whole genome shotgun (WGS) entry which is preliminary data.</text>
</comment>
<dbReference type="InterPro" id="IPR050490">
    <property type="entry name" value="Bact_solute-bd_prot1"/>
</dbReference>
<dbReference type="InterPro" id="IPR006059">
    <property type="entry name" value="SBP"/>
</dbReference>
<dbReference type="PANTHER" id="PTHR43649">
    <property type="entry name" value="ARABINOSE-BINDING PROTEIN-RELATED"/>
    <property type="match status" value="1"/>
</dbReference>
<dbReference type="PANTHER" id="PTHR43649:SF30">
    <property type="entry name" value="ABC TRANSPORTER SUBSTRATE-BINDING PROTEIN"/>
    <property type="match status" value="1"/>
</dbReference>
<dbReference type="PROSITE" id="PS51257">
    <property type="entry name" value="PROKAR_LIPOPROTEIN"/>
    <property type="match status" value="1"/>
</dbReference>
<sequence length="431" mass="46060">MKHKLALAAAAVSVALAGCATSTDNGGNEGGGGGGDEPVTLRFQSLAFQETTIQATKDIVSAWNEENPDVQVEYVQGSWDSVQDQLVTQFQGGTAPDIIQYESAAMSQFAEQGYLADLSEHLSDEVMDAVSDDVWETVTYDDQVIAAPTLLQSYVVFANRQRLEQAGVEIPEGDTWSWDDFQAAAEATSAGGNNKFGLGWGLGDPTATMMSLGLNFGADYFEGEGEDVSIDVGEAELTLPERIHEMVYDDGSLDPVTLTQSGGDVMPGFLKGRYAMTVQGSYNAQTLSESAPEGLDWMVMPALEAESAAQAANPQTLSVSAQSEDVEGAAAFIDYYMQPENLAKVAMGDWLIPASSESADVILEETGGENGWDAILASGEHLTKAPFQSALSYPQWKDQIATPAFQRYLGDEISADELATQLTDGWESVSR</sequence>
<gene>
    <name evidence="2" type="ORF">DDE18_06930</name>
</gene>
<feature type="chain" id="PRO_5039060874" description="Sugar ABC transporter substrate-binding protein" evidence="1">
    <location>
        <begin position="18"/>
        <end position="431"/>
    </location>
</feature>
<dbReference type="OrthoDB" id="3718433at2"/>
<feature type="signal peptide" evidence="1">
    <location>
        <begin position="1"/>
        <end position="17"/>
    </location>
</feature>
<dbReference type="EMBL" id="QDGZ01000002">
    <property type="protein sequence ID" value="PVG84003.1"/>
    <property type="molecule type" value="Genomic_DNA"/>
</dbReference>
<evidence type="ECO:0000313" key="2">
    <source>
        <dbReference type="EMBL" id="PVG84003.1"/>
    </source>
</evidence>
<dbReference type="AlphaFoldDB" id="A0A2T8FE82"/>
<name>A0A2T8FE82_9ACTN</name>
<evidence type="ECO:0000256" key="1">
    <source>
        <dbReference type="SAM" id="SignalP"/>
    </source>
</evidence>
<keyword evidence="1" id="KW-0732">Signal</keyword>
<dbReference type="Proteomes" id="UP000246018">
    <property type="component" value="Unassembled WGS sequence"/>
</dbReference>
<dbReference type="Gene3D" id="3.40.190.10">
    <property type="entry name" value="Periplasmic binding protein-like II"/>
    <property type="match status" value="1"/>
</dbReference>
<dbReference type="SUPFAM" id="SSF53850">
    <property type="entry name" value="Periplasmic binding protein-like II"/>
    <property type="match status" value="1"/>
</dbReference>
<organism evidence="2 3">
    <name type="scientific">Nocardioides gansuensis</name>
    <dbReference type="NCBI Taxonomy" id="2138300"/>
    <lineage>
        <taxon>Bacteria</taxon>
        <taxon>Bacillati</taxon>
        <taxon>Actinomycetota</taxon>
        <taxon>Actinomycetes</taxon>
        <taxon>Propionibacteriales</taxon>
        <taxon>Nocardioidaceae</taxon>
        <taxon>Nocardioides</taxon>
    </lineage>
</organism>
<evidence type="ECO:0000313" key="3">
    <source>
        <dbReference type="Proteomes" id="UP000246018"/>
    </source>
</evidence>
<proteinExistence type="predicted"/>